<dbReference type="GO" id="GO:0003677">
    <property type="term" value="F:DNA binding"/>
    <property type="evidence" value="ECO:0007669"/>
    <property type="project" value="UniProtKB-KW"/>
</dbReference>
<reference evidence="16" key="2">
    <citation type="submission" date="2025-08" db="UniProtKB">
        <authorList>
            <consortium name="Ensembl"/>
        </authorList>
    </citation>
    <scope>IDENTIFICATION</scope>
    <source>
        <strain evidence="16">Thorbecke</strain>
    </source>
</reference>
<evidence type="ECO:0000256" key="5">
    <source>
        <dbReference type="ARBA" id="ARBA00022723"/>
    </source>
</evidence>
<dbReference type="InterPro" id="IPR017856">
    <property type="entry name" value="Integrase-like_N"/>
</dbReference>
<keyword evidence="7" id="KW-0378">Hydrolase</keyword>
<dbReference type="Pfam" id="PF00665">
    <property type="entry name" value="rve"/>
    <property type="match status" value="1"/>
</dbReference>
<dbReference type="InterPro" id="IPR043502">
    <property type="entry name" value="DNA/RNA_pol_sf"/>
</dbReference>
<dbReference type="SUPFAM" id="SSF56672">
    <property type="entry name" value="DNA/RNA polymerases"/>
    <property type="match status" value="1"/>
</dbReference>
<evidence type="ECO:0000259" key="14">
    <source>
        <dbReference type="PROSITE" id="PS50879"/>
    </source>
</evidence>
<dbReference type="Ensembl" id="ENSOCUT00000061927.1">
    <property type="protein sequence ID" value="ENSOCUP00000036087.1"/>
    <property type="gene ID" value="ENSOCUG00000036109.1"/>
</dbReference>
<dbReference type="InterPro" id="IPR043128">
    <property type="entry name" value="Rev_trsase/Diguanyl_cyclase"/>
</dbReference>
<name>A0A5F9CQX4_RABIT</name>
<evidence type="ECO:0000256" key="3">
    <source>
        <dbReference type="ARBA" id="ARBA00022695"/>
    </source>
</evidence>
<dbReference type="Pfam" id="PF06817">
    <property type="entry name" value="RVT_thumb"/>
    <property type="match status" value="1"/>
</dbReference>
<dbReference type="GO" id="GO:0015074">
    <property type="term" value="P:DNA integration"/>
    <property type="evidence" value="ECO:0007669"/>
    <property type="project" value="InterPro"/>
</dbReference>
<dbReference type="GO" id="GO:0004523">
    <property type="term" value="F:RNA-DNA hybrid ribonuclease activity"/>
    <property type="evidence" value="ECO:0007669"/>
    <property type="project" value="InterPro"/>
</dbReference>
<feature type="domain" description="Integrase-type" evidence="12">
    <location>
        <begin position="496"/>
        <end position="537"/>
    </location>
</feature>
<keyword evidence="5" id="KW-0479">Metal-binding</keyword>
<dbReference type="InterPro" id="IPR036397">
    <property type="entry name" value="RNaseH_sf"/>
</dbReference>
<dbReference type="SUPFAM" id="SSF53098">
    <property type="entry name" value="Ribonuclease H-like"/>
    <property type="match status" value="2"/>
</dbReference>
<feature type="region of interest" description="Disordered" evidence="11">
    <location>
        <begin position="708"/>
        <end position="730"/>
    </location>
</feature>
<accession>A0A5F9CQX4</accession>
<feature type="domain" description="RNase H type-1" evidence="14">
    <location>
        <begin position="364"/>
        <end position="494"/>
    </location>
</feature>
<evidence type="ECO:0000256" key="7">
    <source>
        <dbReference type="ARBA" id="ARBA00022801"/>
    </source>
</evidence>
<dbReference type="PROSITE" id="PS50876">
    <property type="entry name" value="ZF_INTEGRASE"/>
    <property type="match status" value="1"/>
</dbReference>
<dbReference type="Gene3D" id="3.30.420.10">
    <property type="entry name" value="Ribonuclease H-like superfamily/Ribonuclease H"/>
    <property type="match status" value="2"/>
</dbReference>
<keyword evidence="17" id="KW-1185">Reference proteome</keyword>
<evidence type="ECO:0000256" key="4">
    <source>
        <dbReference type="ARBA" id="ARBA00022722"/>
    </source>
</evidence>
<keyword evidence="3" id="KW-0548">Nucleotidyltransferase</keyword>
<evidence type="ECO:0000256" key="1">
    <source>
        <dbReference type="ARBA" id="ARBA00010879"/>
    </source>
</evidence>
<evidence type="ECO:0000256" key="2">
    <source>
        <dbReference type="ARBA" id="ARBA00022679"/>
    </source>
</evidence>
<evidence type="ECO:0000313" key="17">
    <source>
        <dbReference type="Proteomes" id="UP000001811"/>
    </source>
</evidence>
<dbReference type="InParanoid" id="A0A5F9CQX4"/>
<feature type="domain" description="Integrase catalytic" evidence="15">
    <location>
        <begin position="551"/>
        <end position="710"/>
    </location>
</feature>
<dbReference type="PROSITE" id="PS50994">
    <property type="entry name" value="INTEGRASE"/>
    <property type="match status" value="1"/>
</dbReference>
<dbReference type="PROSITE" id="PS50879">
    <property type="entry name" value="RNASE_H_1"/>
    <property type="match status" value="1"/>
</dbReference>
<evidence type="ECO:0000256" key="10">
    <source>
        <dbReference type="PROSITE-ProRule" id="PRU00450"/>
    </source>
</evidence>
<keyword evidence="8" id="KW-0695">RNA-directed DNA polymerase</keyword>
<protein>
    <submittedName>
        <fullName evidence="16">Uncharacterized protein</fullName>
    </submittedName>
</protein>
<evidence type="ECO:0000259" key="12">
    <source>
        <dbReference type="PROSITE" id="PS50876"/>
    </source>
</evidence>
<evidence type="ECO:0000256" key="11">
    <source>
        <dbReference type="SAM" id="MobiDB-lite"/>
    </source>
</evidence>
<feature type="domain" description="Reverse transcriptase" evidence="13">
    <location>
        <begin position="1"/>
        <end position="150"/>
    </location>
</feature>
<dbReference type="Pfam" id="PF02022">
    <property type="entry name" value="Integrase_Zn"/>
    <property type="match status" value="1"/>
</dbReference>
<evidence type="ECO:0000256" key="8">
    <source>
        <dbReference type="ARBA" id="ARBA00022918"/>
    </source>
</evidence>
<reference evidence="16" key="3">
    <citation type="submission" date="2025-09" db="UniProtKB">
        <authorList>
            <consortium name="Ensembl"/>
        </authorList>
    </citation>
    <scope>IDENTIFICATION</scope>
    <source>
        <strain evidence="16">Thorbecke</strain>
    </source>
</reference>
<dbReference type="Gene3D" id="3.10.10.10">
    <property type="entry name" value="HIV Type 1 Reverse Transcriptase, subunit A, domain 1"/>
    <property type="match status" value="1"/>
</dbReference>
<keyword evidence="6" id="KW-0255">Endonuclease</keyword>
<reference evidence="16 17" key="1">
    <citation type="journal article" date="2011" name="Nature">
        <title>A high-resolution map of human evolutionary constraint using 29 mammals.</title>
        <authorList>
            <person name="Lindblad-Toh K."/>
            <person name="Garber M."/>
            <person name="Zuk O."/>
            <person name="Lin M.F."/>
            <person name="Parker B.J."/>
            <person name="Washietl S."/>
            <person name="Kheradpour P."/>
            <person name="Ernst J."/>
            <person name="Jordan G."/>
            <person name="Mauceli E."/>
            <person name="Ward L.D."/>
            <person name="Lowe C.B."/>
            <person name="Holloway A.K."/>
            <person name="Clamp M."/>
            <person name="Gnerre S."/>
            <person name="Alfoldi J."/>
            <person name="Beal K."/>
            <person name="Chang J."/>
            <person name="Clawson H."/>
            <person name="Cuff J."/>
            <person name="Di Palma F."/>
            <person name="Fitzgerald S."/>
            <person name="Flicek P."/>
            <person name="Guttman M."/>
            <person name="Hubisz M.J."/>
            <person name="Jaffe D.B."/>
            <person name="Jungreis I."/>
            <person name="Kent W.J."/>
            <person name="Kostka D."/>
            <person name="Lara M."/>
            <person name="Martins A.L."/>
            <person name="Massingham T."/>
            <person name="Moltke I."/>
            <person name="Raney B.J."/>
            <person name="Rasmussen M.D."/>
            <person name="Robinson J."/>
            <person name="Stark A."/>
            <person name="Vilella A.J."/>
            <person name="Wen J."/>
            <person name="Xie X."/>
            <person name="Zody M.C."/>
            <person name="Baldwin J."/>
            <person name="Bloom T."/>
            <person name="Chin C.W."/>
            <person name="Heiman D."/>
            <person name="Nicol R."/>
            <person name="Nusbaum C."/>
            <person name="Young S."/>
            <person name="Wilkinson J."/>
            <person name="Worley K.C."/>
            <person name="Kovar C.L."/>
            <person name="Muzny D.M."/>
            <person name="Gibbs R.A."/>
            <person name="Cree A."/>
            <person name="Dihn H.H."/>
            <person name="Fowler G."/>
            <person name="Jhangiani S."/>
            <person name="Joshi V."/>
            <person name="Lee S."/>
            <person name="Lewis L.R."/>
            <person name="Nazareth L.V."/>
            <person name="Okwuonu G."/>
            <person name="Santibanez J."/>
            <person name="Warren W.C."/>
            <person name="Mardis E.R."/>
            <person name="Weinstock G.M."/>
            <person name="Wilson R.K."/>
            <person name="Delehaunty K."/>
            <person name="Dooling D."/>
            <person name="Fronik C."/>
            <person name="Fulton L."/>
            <person name="Fulton B."/>
            <person name="Graves T."/>
            <person name="Minx P."/>
            <person name="Sodergren E."/>
            <person name="Birney E."/>
            <person name="Margulies E.H."/>
            <person name="Herrero J."/>
            <person name="Green E.D."/>
            <person name="Haussler D."/>
            <person name="Siepel A."/>
            <person name="Goldman N."/>
            <person name="Pollard K.S."/>
            <person name="Pedersen J.S."/>
            <person name="Lander E.S."/>
            <person name="Kellis M."/>
        </authorList>
    </citation>
    <scope>NUCLEOTIDE SEQUENCE [LARGE SCALE GENOMIC DNA]</scope>
    <source>
        <strain evidence="16 17">Thorbecke inbred</strain>
    </source>
</reference>
<dbReference type="SUPFAM" id="SSF46919">
    <property type="entry name" value="N-terminal Zn binding domain of HIV integrase"/>
    <property type="match status" value="1"/>
</dbReference>
<dbReference type="PANTHER" id="PTHR41694:SF3">
    <property type="entry name" value="RNA-DIRECTED DNA POLYMERASE-RELATED"/>
    <property type="match status" value="1"/>
</dbReference>
<dbReference type="EMBL" id="AAGW02003742">
    <property type="status" value="NOT_ANNOTATED_CDS"/>
    <property type="molecule type" value="Genomic_DNA"/>
</dbReference>
<dbReference type="SMR" id="A0A5F9CQX4"/>
<evidence type="ECO:0000259" key="13">
    <source>
        <dbReference type="PROSITE" id="PS50878"/>
    </source>
</evidence>
<dbReference type="InterPro" id="IPR000477">
    <property type="entry name" value="RT_dom"/>
</dbReference>
<evidence type="ECO:0000259" key="15">
    <source>
        <dbReference type="PROSITE" id="PS50994"/>
    </source>
</evidence>
<comment type="similarity">
    <text evidence="1">Belongs to the beta type-B retroviral polymerase family. HERV class-II K(HML-2) pol subfamily.</text>
</comment>
<proteinExistence type="inferred from homology"/>
<organism evidence="16 17">
    <name type="scientific">Oryctolagus cuniculus</name>
    <name type="common">Rabbit</name>
    <dbReference type="NCBI Taxonomy" id="9986"/>
    <lineage>
        <taxon>Eukaryota</taxon>
        <taxon>Metazoa</taxon>
        <taxon>Chordata</taxon>
        <taxon>Craniata</taxon>
        <taxon>Vertebrata</taxon>
        <taxon>Euteleostomi</taxon>
        <taxon>Mammalia</taxon>
        <taxon>Eutheria</taxon>
        <taxon>Euarchontoglires</taxon>
        <taxon>Glires</taxon>
        <taxon>Lagomorpha</taxon>
        <taxon>Leporidae</taxon>
        <taxon>Oryctolagus</taxon>
    </lineage>
</organism>
<dbReference type="Gene3D" id="1.10.10.200">
    <property type="match status" value="1"/>
</dbReference>
<dbReference type="GO" id="GO:0035613">
    <property type="term" value="F:RNA stem-loop binding"/>
    <property type="evidence" value="ECO:0007669"/>
    <property type="project" value="TreeGrafter"/>
</dbReference>
<feature type="compositionally biased region" description="Basic and acidic residues" evidence="11">
    <location>
        <begin position="717"/>
        <end position="730"/>
    </location>
</feature>
<dbReference type="InterPro" id="IPR012337">
    <property type="entry name" value="RNaseH-like_sf"/>
</dbReference>
<keyword evidence="10" id="KW-0862">Zinc</keyword>
<dbReference type="Pfam" id="PF00075">
    <property type="entry name" value="RNase_H"/>
    <property type="match status" value="1"/>
</dbReference>
<dbReference type="InterPro" id="IPR003308">
    <property type="entry name" value="Integrase_Zn-bd_dom_N"/>
</dbReference>
<evidence type="ECO:0000256" key="6">
    <source>
        <dbReference type="ARBA" id="ARBA00022759"/>
    </source>
</evidence>
<evidence type="ECO:0000256" key="9">
    <source>
        <dbReference type="ARBA" id="ARBA00023125"/>
    </source>
</evidence>
<evidence type="ECO:0000313" key="16">
    <source>
        <dbReference type="Ensembl" id="ENSOCUP00000036087.1"/>
    </source>
</evidence>
<keyword evidence="2" id="KW-0808">Transferase</keyword>
<dbReference type="Proteomes" id="UP000001811">
    <property type="component" value="Chromosome 7"/>
</dbReference>
<dbReference type="InterPro" id="IPR010661">
    <property type="entry name" value="RVT_thumb"/>
</dbReference>
<dbReference type="PANTHER" id="PTHR41694">
    <property type="entry name" value="ENDOGENOUS RETROVIRUS GROUP K MEMBER POL PROTEIN"/>
    <property type="match status" value="1"/>
</dbReference>
<dbReference type="STRING" id="9986.ENSOCUP00000036087"/>
<dbReference type="GO" id="GO:0003964">
    <property type="term" value="F:RNA-directed DNA polymerase activity"/>
    <property type="evidence" value="ECO:0007669"/>
    <property type="project" value="UniProtKB-KW"/>
</dbReference>
<keyword evidence="4" id="KW-0540">Nuclease</keyword>
<sequence length="730" mass="81909">MQPMGATQPGLPVLTMLPKEWKPIVVDIKDCFFSIPLAKEDRQRFAFTIPSINHIGPNAHFEWTVLPQGTTNSPTLCQIYVAKAIAPVRKLFPQMTIVHYMDDILLAALNQEELDKAFFVLEQSLNNYNLILSPEKIQRVPAVQYLGLRITPTTVKPFDFNISTHHVKTLNDLQKLCGNLNWIRPYCKMTTEEMRPLFRLLEGNTHLNSPRQLTKEAKAVLKNFEQCLKSTAMQWCDPTMPLSILVFIQSHYPHALLWQEGPLLFIYPHNHMPRSITSYAEAMGNLVLQAIHRVIEIAGRRPQSCILPLESVVIQEWAKETWQWSHITITLDISVDNHYPNHPFIRFCDTVPLHYFKRVYSNPIPKVPIAFTDGAKGGTGVAILQGQVHHAVTASPSPQHAELAVVAKLLNMVEGPLNIISDSLSAVNAVKRLGSPSLISKSSTVFPYFELVQHALFRRLDPIFITHIRAHTSLPGPLTAGNALADQHSRFLLACTAMEQATEYHKLWHVNSKTLSVRFNNPIRKAKSIVQNCEKCVIHQPVTMPTGANPRGLYPCHIWQMDVTHIPAFGKLSCVHVIVDTYSGVVMATAATKEPTSHVMQHMLQCFASWGIPNIIKTDNRPAYTSKAFAEFLATFHISHLTGIPYNPTGQAVVERTNLYLKNFVLKQKGGIGALSHSPKDILNLALLTINFLNKKADGLTPAERHVISEQTPNSNKPHEPTEAQPPLEK</sequence>
<dbReference type="PROSITE" id="PS50878">
    <property type="entry name" value="RT_POL"/>
    <property type="match status" value="1"/>
</dbReference>
<dbReference type="GeneTree" id="ENSGT00670000098165"/>
<dbReference type="Gene3D" id="3.30.70.270">
    <property type="match status" value="2"/>
</dbReference>
<keyword evidence="10" id="KW-0863">Zinc-finger</keyword>
<dbReference type="GO" id="GO:0008270">
    <property type="term" value="F:zinc ion binding"/>
    <property type="evidence" value="ECO:0007669"/>
    <property type="project" value="UniProtKB-KW"/>
</dbReference>
<dbReference type="InterPro" id="IPR002156">
    <property type="entry name" value="RNaseH_domain"/>
</dbReference>
<dbReference type="InterPro" id="IPR001584">
    <property type="entry name" value="Integrase_cat-core"/>
</dbReference>
<dbReference type="Pfam" id="PF00078">
    <property type="entry name" value="RVT_1"/>
    <property type="match status" value="1"/>
</dbReference>
<keyword evidence="9" id="KW-0238">DNA-binding</keyword>
<dbReference type="AlphaFoldDB" id="A0A5F9CQX4"/>